<keyword evidence="2" id="KW-0732">Signal</keyword>
<sequence length="56" mass="6636">MQTAYLSLLLLFSFPVLMQAQDGNSGESLPFLDYWPIVLLPIFVIVLYRFWKKRKK</sequence>
<gene>
    <name evidence="3" type="ORF">SAMN05192553_101862</name>
</gene>
<name>A0A1H6UJ03_9BACT</name>
<protein>
    <recommendedName>
        <fullName evidence="5">PEP-CTERM protein-sorting domain-containing protein</fullName>
    </recommendedName>
</protein>
<dbReference type="AlphaFoldDB" id="A0A1H6UJ03"/>
<evidence type="ECO:0008006" key="5">
    <source>
        <dbReference type="Google" id="ProtNLM"/>
    </source>
</evidence>
<keyword evidence="1" id="KW-1133">Transmembrane helix</keyword>
<dbReference type="EMBL" id="FNZH01000001">
    <property type="protein sequence ID" value="SEI92259.1"/>
    <property type="molecule type" value="Genomic_DNA"/>
</dbReference>
<proteinExistence type="predicted"/>
<keyword evidence="4" id="KW-1185">Reference proteome</keyword>
<evidence type="ECO:0000256" key="1">
    <source>
        <dbReference type="SAM" id="Phobius"/>
    </source>
</evidence>
<feature type="chain" id="PRO_5011685566" description="PEP-CTERM protein-sorting domain-containing protein" evidence="2">
    <location>
        <begin position="21"/>
        <end position="56"/>
    </location>
</feature>
<evidence type="ECO:0000313" key="3">
    <source>
        <dbReference type="EMBL" id="SEI92259.1"/>
    </source>
</evidence>
<accession>A0A1H6UJ03</accession>
<dbReference type="Proteomes" id="UP000199403">
    <property type="component" value="Unassembled WGS sequence"/>
</dbReference>
<keyword evidence="1" id="KW-0812">Transmembrane</keyword>
<organism evidence="3 4">
    <name type="scientific">Cyclobacterium xiamenense</name>
    <dbReference type="NCBI Taxonomy" id="1297121"/>
    <lineage>
        <taxon>Bacteria</taxon>
        <taxon>Pseudomonadati</taxon>
        <taxon>Bacteroidota</taxon>
        <taxon>Cytophagia</taxon>
        <taxon>Cytophagales</taxon>
        <taxon>Cyclobacteriaceae</taxon>
        <taxon>Cyclobacterium</taxon>
    </lineage>
</organism>
<reference evidence="4" key="1">
    <citation type="submission" date="2016-10" db="EMBL/GenBank/DDBJ databases">
        <authorList>
            <person name="Varghese N."/>
            <person name="Submissions S."/>
        </authorList>
    </citation>
    <scope>NUCLEOTIDE SEQUENCE [LARGE SCALE GENOMIC DNA]</scope>
    <source>
        <strain evidence="4">IBRC-M 10761</strain>
    </source>
</reference>
<evidence type="ECO:0000256" key="2">
    <source>
        <dbReference type="SAM" id="SignalP"/>
    </source>
</evidence>
<keyword evidence="1" id="KW-0472">Membrane</keyword>
<dbReference type="STRING" id="1416801.SAMN05192553_101862"/>
<feature type="signal peptide" evidence="2">
    <location>
        <begin position="1"/>
        <end position="20"/>
    </location>
</feature>
<evidence type="ECO:0000313" key="4">
    <source>
        <dbReference type="Proteomes" id="UP000199403"/>
    </source>
</evidence>
<feature type="transmembrane region" description="Helical" evidence="1">
    <location>
        <begin position="34"/>
        <end position="51"/>
    </location>
</feature>